<dbReference type="InterPro" id="IPR038729">
    <property type="entry name" value="Rad50/SbcC_AAA"/>
</dbReference>
<dbReference type="RefSeq" id="WP_192912050.1">
    <property type="nucleotide sequence ID" value="NZ_CP062789.1"/>
</dbReference>
<feature type="coiled-coil region" evidence="4">
    <location>
        <begin position="808"/>
        <end position="842"/>
    </location>
</feature>
<dbReference type="Gene3D" id="3.40.50.300">
    <property type="entry name" value="P-loop containing nucleotide triphosphate hydrolases"/>
    <property type="match status" value="2"/>
</dbReference>
<dbReference type="Pfam" id="PF13558">
    <property type="entry name" value="SbcC_Walker_B"/>
    <property type="match status" value="1"/>
</dbReference>
<evidence type="ECO:0000313" key="7">
    <source>
        <dbReference type="Proteomes" id="UP000593998"/>
    </source>
</evidence>
<evidence type="ECO:0000256" key="4">
    <source>
        <dbReference type="SAM" id="Coils"/>
    </source>
</evidence>
<evidence type="ECO:0000256" key="3">
    <source>
        <dbReference type="ARBA" id="ARBA00013368"/>
    </source>
</evidence>
<feature type="coiled-coil region" evidence="4">
    <location>
        <begin position="648"/>
        <end position="682"/>
    </location>
</feature>
<dbReference type="SUPFAM" id="SSF52540">
    <property type="entry name" value="P-loop containing nucleoside triphosphate hydrolases"/>
    <property type="match status" value="1"/>
</dbReference>
<accession>A0A7L9J5A0</accession>
<reference evidence="6 7" key="1">
    <citation type="submission" date="2020-10" db="EMBL/GenBank/DDBJ databases">
        <title>Janibacter indicus TT2 genome sequence.</title>
        <authorList>
            <person name="Lee K."/>
            <person name="Ganzorig M."/>
        </authorList>
    </citation>
    <scope>NUCLEOTIDE SEQUENCE [LARGE SCALE GENOMIC DNA]</scope>
    <source>
        <strain evidence="6 7">TT2</strain>
    </source>
</reference>
<dbReference type="AlphaFoldDB" id="A0A7L9J5A0"/>
<dbReference type="PANTHER" id="PTHR32114:SF2">
    <property type="entry name" value="ABC TRANSPORTER ABCH.3"/>
    <property type="match status" value="1"/>
</dbReference>
<comment type="similarity">
    <text evidence="1">Belongs to the SMC family. SbcC subfamily.</text>
</comment>
<dbReference type="GO" id="GO:0006302">
    <property type="term" value="P:double-strand break repair"/>
    <property type="evidence" value="ECO:0007669"/>
    <property type="project" value="InterPro"/>
</dbReference>
<dbReference type="EMBL" id="CP062789">
    <property type="protein sequence ID" value="QOK24233.1"/>
    <property type="molecule type" value="Genomic_DNA"/>
</dbReference>
<evidence type="ECO:0000313" key="6">
    <source>
        <dbReference type="EMBL" id="QOK24233.1"/>
    </source>
</evidence>
<keyword evidence="4" id="KW-0175">Coiled coil</keyword>
<proteinExistence type="inferred from homology"/>
<evidence type="ECO:0000256" key="2">
    <source>
        <dbReference type="ARBA" id="ARBA00011322"/>
    </source>
</evidence>
<evidence type="ECO:0000256" key="1">
    <source>
        <dbReference type="ARBA" id="ARBA00006930"/>
    </source>
</evidence>
<comment type="subunit">
    <text evidence="2">Heterodimer of SbcC and SbcD.</text>
</comment>
<evidence type="ECO:0000259" key="5">
    <source>
        <dbReference type="Pfam" id="PF13476"/>
    </source>
</evidence>
<organism evidence="6 7">
    <name type="scientific">Janibacter indicus</name>
    <dbReference type="NCBI Taxonomy" id="857417"/>
    <lineage>
        <taxon>Bacteria</taxon>
        <taxon>Bacillati</taxon>
        <taxon>Actinomycetota</taxon>
        <taxon>Actinomycetes</taxon>
        <taxon>Micrococcales</taxon>
        <taxon>Intrasporangiaceae</taxon>
        <taxon>Janibacter</taxon>
    </lineage>
</organism>
<gene>
    <name evidence="6" type="ORF">IGS73_07740</name>
</gene>
<dbReference type="PANTHER" id="PTHR32114">
    <property type="entry name" value="ABC TRANSPORTER ABCH.3"/>
    <property type="match status" value="1"/>
</dbReference>
<sequence>MRPVRLDIDGFASFREPATVNFNDVDYFALVGPTGAGKSTIVDAITFALYGTAHRWDRANSIAYALAPTTNRCTVSLIFDVSGQRYQVAREVRRVGQQIQQKAARLERFLDPTACPAPGDDPVETEVLVSEVRDLTPAMCDLLGLEFDDFCQCVVLPQGEFARFLKATPRERQTILLKLLGSSHYEQIGKVAGARAKEAEKEVEMYADQLRGLAEATPEALQAATDRRDVLAEVNEQISDLVAPVLTARTAEATHAKAAAEANAAVAALRKVKAPDGLVERHAHLTSAKSSHSDAAGKAAEAAAAFTAATKAAEAGPQKVVLDAAEALYAEADQVRSSLEKATRAAEETSAAATRAAEASDVAQQVLRDARTADQQARADHETAAATMKALTDQVQRLSTITAPTDLDDLAAGARDTAEELAAADTALADARDAAAKTVAACQGLPDQRTFQALDSDRTALAASVAGWDEDAAKGAELTAAAEDAGARLAEASTQLDAAWAALEDARTRDAAAALRPSLQVGHECPVCTQTVTTLPEVATDGPTVETVTAAWRSAQAAQQQAEEQHRAAVRAAETFTVQREAKAREIRSAADRLTAAVSSLAADTGLEEVTAPIGEDVTGSAVEALADAVASTLTAAEARCREAFVSRDEAAAALTAAEKQVAEARAAAENAQRQIDGHRAALVRAHTGVESDGAPAVDTSTLEGTVAGWASLTAWAAGTAEQIQTEQLPAATTVADQAQARAQEADEKLSGAETAATEAATAASQAAAAAAGAAATLEQLTSRDTELTARLASVPGRADLPALLAEAEELSRARADAATAAEQAQQVAKIAEEALQAAQAAVTADRDALGAIRDTVAVWSPPTFNATRMGEDLAGCFDELVTWAETRATEQEATAAEAAESQAQAAADVAKRVNALTEQLIEHDLPVAGVQEDPRTAELLVAVAHSQAAAAAERLTEALARKDEVLSKSEEARERAIVVGELRTLLRSDKFQQWLATAALDTLVAGASTSLFELSDGQFTLTHEKGEFFVIDHFDADSLRSVRTLSGGETFQASLALALALSEQLASLAVGGNARLDSIFLDEGFGTLDPDALETVAATLENLAQGERMVGVVTHVAALAERTPVRFLVSHDNRTSRVEREAG</sequence>
<feature type="domain" description="Rad50/SbcC-type AAA" evidence="5">
    <location>
        <begin position="5"/>
        <end position="210"/>
    </location>
</feature>
<dbReference type="InterPro" id="IPR027417">
    <property type="entry name" value="P-loop_NTPase"/>
</dbReference>
<dbReference type="Proteomes" id="UP000593998">
    <property type="component" value="Chromosome"/>
</dbReference>
<dbReference type="GO" id="GO:0016887">
    <property type="term" value="F:ATP hydrolysis activity"/>
    <property type="evidence" value="ECO:0007669"/>
    <property type="project" value="InterPro"/>
</dbReference>
<name>A0A7L9J5A0_9MICO</name>
<protein>
    <recommendedName>
        <fullName evidence="3">Nuclease SbcCD subunit C</fullName>
    </recommendedName>
</protein>
<dbReference type="Pfam" id="PF13476">
    <property type="entry name" value="AAA_23"/>
    <property type="match status" value="1"/>
</dbReference>